<proteinExistence type="predicted"/>
<evidence type="ECO:0000313" key="3">
    <source>
        <dbReference type="Proteomes" id="UP001381693"/>
    </source>
</evidence>
<name>A0AAN8XAP0_HALRR</name>
<dbReference type="PANTHER" id="PTHR10582:SF2">
    <property type="entry name" value="INACTIVE"/>
    <property type="match status" value="1"/>
</dbReference>
<sequence>MNAAGLTPLTLACKLARSTIFKEMLELTCIEFWRYSNITCSAYPLNALDTIRPSGETNWNSALMIILNGTKSEHLDMLEGGIIQRLLEEKWKTFARMHPDITESVLEAFSNNASAADPSQLLRLPETLLLRERQFEHGK</sequence>
<organism evidence="2 3">
    <name type="scientific">Halocaridina rubra</name>
    <name type="common">Hawaiian red shrimp</name>
    <dbReference type="NCBI Taxonomy" id="373956"/>
    <lineage>
        <taxon>Eukaryota</taxon>
        <taxon>Metazoa</taxon>
        <taxon>Ecdysozoa</taxon>
        <taxon>Arthropoda</taxon>
        <taxon>Crustacea</taxon>
        <taxon>Multicrustacea</taxon>
        <taxon>Malacostraca</taxon>
        <taxon>Eumalacostraca</taxon>
        <taxon>Eucarida</taxon>
        <taxon>Decapoda</taxon>
        <taxon>Pleocyemata</taxon>
        <taxon>Caridea</taxon>
        <taxon>Atyoidea</taxon>
        <taxon>Atyidae</taxon>
        <taxon>Halocaridina</taxon>
    </lineage>
</organism>
<protein>
    <submittedName>
        <fullName evidence="2">Uncharacterized protein</fullName>
    </submittedName>
</protein>
<keyword evidence="1" id="KW-0677">Repeat</keyword>
<dbReference type="Gene3D" id="1.25.40.20">
    <property type="entry name" value="Ankyrin repeat-containing domain"/>
    <property type="match status" value="1"/>
</dbReference>
<gene>
    <name evidence="2" type="ORF">SK128_019942</name>
</gene>
<dbReference type="GO" id="GO:0005262">
    <property type="term" value="F:calcium channel activity"/>
    <property type="evidence" value="ECO:0007669"/>
    <property type="project" value="TreeGrafter"/>
</dbReference>
<dbReference type="PANTHER" id="PTHR10582">
    <property type="entry name" value="TRANSIENT RECEPTOR POTENTIAL ION CHANNEL PROTEIN"/>
    <property type="match status" value="1"/>
</dbReference>
<evidence type="ECO:0000313" key="2">
    <source>
        <dbReference type="EMBL" id="KAK7075154.1"/>
    </source>
</evidence>
<keyword evidence="3" id="KW-1185">Reference proteome</keyword>
<dbReference type="EMBL" id="JAXCGZ010011357">
    <property type="protein sequence ID" value="KAK7075154.1"/>
    <property type="molecule type" value="Genomic_DNA"/>
</dbReference>
<accession>A0AAN8XAP0</accession>
<dbReference type="AlphaFoldDB" id="A0AAN8XAP0"/>
<dbReference type="InterPro" id="IPR024862">
    <property type="entry name" value="TRPV"/>
</dbReference>
<reference evidence="2 3" key="1">
    <citation type="submission" date="2023-11" db="EMBL/GenBank/DDBJ databases">
        <title>Halocaridina rubra genome assembly.</title>
        <authorList>
            <person name="Smith C."/>
        </authorList>
    </citation>
    <scope>NUCLEOTIDE SEQUENCE [LARGE SCALE GENOMIC DNA]</scope>
    <source>
        <strain evidence="2">EP-1</strain>
        <tissue evidence="2">Whole</tissue>
    </source>
</reference>
<evidence type="ECO:0000256" key="1">
    <source>
        <dbReference type="ARBA" id="ARBA00022737"/>
    </source>
</evidence>
<dbReference type="GO" id="GO:0098703">
    <property type="term" value="P:calcium ion import across plasma membrane"/>
    <property type="evidence" value="ECO:0007669"/>
    <property type="project" value="TreeGrafter"/>
</dbReference>
<dbReference type="GO" id="GO:0005886">
    <property type="term" value="C:plasma membrane"/>
    <property type="evidence" value="ECO:0007669"/>
    <property type="project" value="TreeGrafter"/>
</dbReference>
<dbReference type="InterPro" id="IPR036770">
    <property type="entry name" value="Ankyrin_rpt-contain_sf"/>
</dbReference>
<dbReference type="Proteomes" id="UP001381693">
    <property type="component" value="Unassembled WGS sequence"/>
</dbReference>
<comment type="caution">
    <text evidence="2">The sequence shown here is derived from an EMBL/GenBank/DDBJ whole genome shotgun (WGS) entry which is preliminary data.</text>
</comment>